<proteinExistence type="inferred from homology"/>
<keyword evidence="5" id="KW-0843">Virulence</keyword>
<sequence>MGHAMRQVLEQSDTKQFEFSGQHIKTNLYRMNLRAVFVTSLFALASSFCVTTNGEYAQRQLILGGQVVPSGTKTYITSLRATPDGDTICGGSLISPTHVLCASHCVPYDIRWVSIGTHYRNGTQDGEQIRVVAAMSHPNYSENVLYADDFSVFELERPSKYKPIKMAAPDDSDFKAGKWAVTMGWGVDAEVNGTYPYELQRVNIQLLSDKMCASVVNIDSSMVCAGGVLGQDSCFADSGGPMILEGSSSDSLTEDVLIGIVSWSKDDTCGREGYPGVYSRVSNARAWIHSITGGNGTCLV</sequence>
<dbReference type="OrthoDB" id="105698at2759"/>
<keyword evidence="6" id="KW-1015">Disulfide bond</keyword>
<organism evidence="9 11">
    <name type="scientific">Peronospora effusa</name>
    <dbReference type="NCBI Taxonomy" id="542832"/>
    <lineage>
        <taxon>Eukaryota</taxon>
        <taxon>Sar</taxon>
        <taxon>Stramenopiles</taxon>
        <taxon>Oomycota</taxon>
        <taxon>Peronosporomycetes</taxon>
        <taxon>Peronosporales</taxon>
        <taxon>Peronosporaceae</taxon>
        <taxon>Peronospora</taxon>
    </lineage>
</organism>
<dbReference type="GO" id="GO:0005576">
    <property type="term" value="C:extracellular region"/>
    <property type="evidence" value="ECO:0007669"/>
    <property type="project" value="UniProtKB-SubCell"/>
</dbReference>
<name>A0A3M6VC45_9STRA</name>
<keyword evidence="4" id="KW-0732">Signal</keyword>
<evidence type="ECO:0000313" key="12">
    <source>
        <dbReference type="Proteomes" id="UP000286097"/>
    </source>
</evidence>
<evidence type="ECO:0000256" key="7">
    <source>
        <dbReference type="ARBA" id="ARBA00023180"/>
    </source>
</evidence>
<dbReference type="InterPro" id="IPR001254">
    <property type="entry name" value="Trypsin_dom"/>
</dbReference>
<dbReference type="SUPFAM" id="SSF50494">
    <property type="entry name" value="Trypsin-like serine proteases"/>
    <property type="match status" value="1"/>
</dbReference>
<comment type="similarity">
    <text evidence="2">Belongs to the peptidase S1 family.</text>
</comment>
<protein>
    <recommendedName>
        <fullName evidence="8">Peptidase S1 domain-containing protein</fullName>
    </recommendedName>
</protein>
<evidence type="ECO:0000256" key="5">
    <source>
        <dbReference type="ARBA" id="ARBA00023026"/>
    </source>
</evidence>
<evidence type="ECO:0000256" key="3">
    <source>
        <dbReference type="ARBA" id="ARBA00022525"/>
    </source>
</evidence>
<comment type="caution">
    <text evidence="9">The sequence shown here is derived from an EMBL/GenBank/DDBJ whole genome shotgun (WGS) entry which is preliminary data.</text>
</comment>
<dbReference type="SMART" id="SM00020">
    <property type="entry name" value="Tryp_SPc"/>
    <property type="match status" value="1"/>
</dbReference>
<dbReference type="PRINTS" id="PR00722">
    <property type="entry name" value="CHYMOTRYPSIN"/>
</dbReference>
<evidence type="ECO:0000313" key="10">
    <source>
        <dbReference type="EMBL" id="RQM11262.1"/>
    </source>
</evidence>
<dbReference type="InterPro" id="IPR009003">
    <property type="entry name" value="Peptidase_S1_PA"/>
</dbReference>
<dbReference type="VEuPathDB" id="FungiDB:DD237_008367"/>
<dbReference type="InterPro" id="IPR050430">
    <property type="entry name" value="Peptidase_S1"/>
</dbReference>
<dbReference type="Proteomes" id="UP000282087">
    <property type="component" value="Unassembled WGS sequence"/>
</dbReference>
<dbReference type="EMBL" id="QLLG01000317">
    <property type="protein sequence ID" value="RMX64374.1"/>
    <property type="molecule type" value="Genomic_DNA"/>
</dbReference>
<dbReference type="GO" id="GO:0006508">
    <property type="term" value="P:proteolysis"/>
    <property type="evidence" value="ECO:0007669"/>
    <property type="project" value="InterPro"/>
</dbReference>
<evidence type="ECO:0000313" key="11">
    <source>
        <dbReference type="Proteomes" id="UP000282087"/>
    </source>
</evidence>
<dbReference type="InterPro" id="IPR043504">
    <property type="entry name" value="Peptidase_S1_PA_chymotrypsin"/>
</dbReference>
<keyword evidence="3" id="KW-0964">Secreted</keyword>
<feature type="domain" description="Peptidase S1" evidence="8">
    <location>
        <begin position="62"/>
        <end position="293"/>
    </location>
</feature>
<dbReference type="GO" id="GO:0004252">
    <property type="term" value="F:serine-type endopeptidase activity"/>
    <property type="evidence" value="ECO:0007669"/>
    <property type="project" value="InterPro"/>
</dbReference>
<dbReference type="Pfam" id="PF00089">
    <property type="entry name" value="Trypsin"/>
    <property type="match status" value="1"/>
</dbReference>
<dbReference type="AlphaFoldDB" id="A0A3M6VC45"/>
<dbReference type="Proteomes" id="UP000286097">
    <property type="component" value="Unassembled WGS sequence"/>
</dbReference>
<comment type="subcellular location">
    <subcellularLocation>
        <location evidence="1">Secreted</location>
    </subcellularLocation>
</comment>
<dbReference type="EMBL" id="QKXF01000447">
    <property type="protein sequence ID" value="RQM11262.1"/>
    <property type="molecule type" value="Genomic_DNA"/>
</dbReference>
<evidence type="ECO:0000256" key="6">
    <source>
        <dbReference type="ARBA" id="ARBA00023157"/>
    </source>
</evidence>
<gene>
    <name evidence="10" type="ORF">DD237_008367</name>
    <name evidence="9" type="ORF">DD238_007237</name>
</gene>
<accession>A0A3M6VC45</accession>
<dbReference type="STRING" id="542832.A0A3M6VC45"/>
<evidence type="ECO:0000259" key="8">
    <source>
        <dbReference type="PROSITE" id="PS50240"/>
    </source>
</evidence>
<dbReference type="InterPro" id="IPR001314">
    <property type="entry name" value="Peptidase_S1A"/>
</dbReference>
<evidence type="ECO:0000256" key="1">
    <source>
        <dbReference type="ARBA" id="ARBA00004613"/>
    </source>
</evidence>
<keyword evidence="11" id="KW-1185">Reference proteome</keyword>
<keyword evidence="7" id="KW-0325">Glycoprotein</keyword>
<reference evidence="11 12" key="1">
    <citation type="submission" date="2018-06" db="EMBL/GenBank/DDBJ databases">
        <title>Comparative genomics of downy mildews reveals potential adaptations to biotrophy.</title>
        <authorList>
            <person name="Fletcher K."/>
            <person name="Klosterman S.J."/>
            <person name="Derevnina L."/>
            <person name="Martin F."/>
            <person name="Koike S."/>
            <person name="Reyes Chin-Wo S."/>
            <person name="Mou B."/>
            <person name="Michelmore R."/>
        </authorList>
    </citation>
    <scope>NUCLEOTIDE SEQUENCE [LARGE SCALE GENOMIC DNA]</scope>
    <source>
        <strain evidence="10 12">R13</strain>
        <strain evidence="9 11">R14</strain>
    </source>
</reference>
<dbReference type="PANTHER" id="PTHR24276">
    <property type="entry name" value="POLYSERASE-RELATED"/>
    <property type="match status" value="1"/>
</dbReference>
<evidence type="ECO:0000313" key="9">
    <source>
        <dbReference type="EMBL" id="RMX64374.1"/>
    </source>
</evidence>
<dbReference type="PANTHER" id="PTHR24276:SF98">
    <property type="entry name" value="FI18310P1-RELATED"/>
    <property type="match status" value="1"/>
</dbReference>
<evidence type="ECO:0000256" key="2">
    <source>
        <dbReference type="ARBA" id="ARBA00007664"/>
    </source>
</evidence>
<dbReference type="FunFam" id="2.40.10.10:FF:000156">
    <property type="entry name" value="MIP06385p"/>
    <property type="match status" value="1"/>
</dbReference>
<evidence type="ECO:0000256" key="4">
    <source>
        <dbReference type="ARBA" id="ARBA00022729"/>
    </source>
</evidence>
<dbReference type="PROSITE" id="PS50240">
    <property type="entry name" value="TRYPSIN_DOM"/>
    <property type="match status" value="1"/>
</dbReference>
<dbReference type="CDD" id="cd00190">
    <property type="entry name" value="Tryp_SPc"/>
    <property type="match status" value="1"/>
</dbReference>
<dbReference type="Gene3D" id="2.40.10.10">
    <property type="entry name" value="Trypsin-like serine proteases"/>
    <property type="match status" value="1"/>
</dbReference>